<evidence type="ECO:0000256" key="1">
    <source>
        <dbReference type="SAM" id="Phobius"/>
    </source>
</evidence>
<dbReference type="Proteomes" id="UP000523795">
    <property type="component" value="Unassembled WGS sequence"/>
</dbReference>
<evidence type="ECO:0008006" key="4">
    <source>
        <dbReference type="Google" id="ProtNLM"/>
    </source>
</evidence>
<keyword evidence="1" id="KW-0812">Transmembrane</keyword>
<sequence length="204" mass="21124">MNQTPRALNRVVLAVLGLVLMLAGGLGVALAASGPVARWWQDATAAAGASIDRLLQATTLPGQPESWLWTAAALVLLVLIVLLLAWAALQGRGRLGTLAVDYDGGGAPGVVSLSSAVAEQALKAALQERPDILHVAVAAYEYRGVPGLRLRVLPRPGVAPQTVAGGIMDLVEAMDLVVGIDPPVVLSIGAGPRVRLARTDHRVH</sequence>
<evidence type="ECO:0000313" key="2">
    <source>
        <dbReference type="EMBL" id="NKX51613.1"/>
    </source>
</evidence>
<organism evidence="2 3">
    <name type="scientific">Arthrobacter deserti</name>
    <dbReference type="NCBI Taxonomy" id="1742687"/>
    <lineage>
        <taxon>Bacteria</taxon>
        <taxon>Bacillati</taxon>
        <taxon>Actinomycetota</taxon>
        <taxon>Actinomycetes</taxon>
        <taxon>Micrococcales</taxon>
        <taxon>Micrococcaceae</taxon>
        <taxon>Arthrobacter</taxon>
    </lineage>
</organism>
<name>A0ABX1JQK8_9MICC</name>
<accession>A0ABX1JQK8</accession>
<gene>
    <name evidence="2" type="ORF">HER39_13765</name>
</gene>
<feature type="transmembrane region" description="Helical" evidence="1">
    <location>
        <begin position="67"/>
        <end position="89"/>
    </location>
</feature>
<dbReference type="EMBL" id="JAAZSR010000265">
    <property type="protein sequence ID" value="NKX51613.1"/>
    <property type="molecule type" value="Genomic_DNA"/>
</dbReference>
<protein>
    <recommendedName>
        <fullName evidence="4">Alkaline shock response membrane anchor protein AmaP</fullName>
    </recommendedName>
</protein>
<evidence type="ECO:0000313" key="3">
    <source>
        <dbReference type="Proteomes" id="UP000523795"/>
    </source>
</evidence>
<proteinExistence type="predicted"/>
<keyword evidence="3" id="KW-1185">Reference proteome</keyword>
<keyword evidence="1" id="KW-0472">Membrane</keyword>
<reference evidence="2 3" key="1">
    <citation type="submission" date="2020-04" db="EMBL/GenBank/DDBJ databases">
        <authorList>
            <person name="Liu S."/>
        </authorList>
    </citation>
    <scope>NUCLEOTIDE SEQUENCE [LARGE SCALE GENOMIC DNA]</scope>
    <source>
        <strain evidence="2 3">CGMCC 1.15091</strain>
    </source>
</reference>
<comment type="caution">
    <text evidence="2">The sequence shown here is derived from an EMBL/GenBank/DDBJ whole genome shotgun (WGS) entry which is preliminary data.</text>
</comment>
<keyword evidence="1" id="KW-1133">Transmembrane helix</keyword>